<dbReference type="Pfam" id="PF02706">
    <property type="entry name" value="Wzz"/>
    <property type="match status" value="1"/>
</dbReference>
<sequence>MNEKNSLTEDPIDLKELFFSLIAQWKLIALCVILSVVCALLYLRTTPDTYSVDALVQVEESKGTSAALLGDLSSMIEQKQPAQAEIELLKSRLVLGSVIKNLNLDVKISGTENRFFDRLLSPHDYQTNYQAKSVIFQDDAKSFEVRKFEVPAYYLDKNLLLNFDANKFTLTDKKTKQILFSAPTNQESQYASAHGTWKVAIHTPDPLKGTYNIQKMSLPGAMLAITKNYSVAEKGKLTGILGLNYQGQDKEHITKVLNSILVAYSQQNIERRSAETAQTLKFLDEQLPELKQQLDLAEREFNTFRQQYNTVDVTKESELYLTQSITLETQKSQLQQQQAEMAAKYTNEHPVMQQMNAQLGAINKKIGELNETLKQLPDLQRRYLQLYREVEVKTQLYTALLNSYQQLRIAKAGEIGNVRVVDTAVLPIEPIKPKELIVLALSLFAGGFLGTLVALVRNMMRSGIKDSSQIENELDLPVYATVPHSPIQESRIKLLKKKKHIPILAIKNGDDIAIESLRSMRTAIHFAMSQAKNNIIMISGPAPEVGKSFISTNLATILAQSNKRVLIIDGDMRRGYLHRYFNHDNQPGLAEYLNNTQQSLENIIKPTEVHNLEVMTRGKSPVNPSELLSSAKFAAMLEQLSPNYDHIIIDTPPVLAVTDGIIISQYAGVNLVIARYAKSQMKELELTLNRFEQANVKVNGFILNNIQRGTRGYGYGYNYAYGYKASKDKDKTDLVHLN</sequence>
<dbReference type="RefSeq" id="WP_171543680.1">
    <property type="nucleotide sequence ID" value="NZ_JABERG010000002.1"/>
</dbReference>
<name>A0ABX1UZ16_9GAMM</name>
<keyword evidence="8" id="KW-0418">Kinase</keyword>
<feature type="domain" description="Tyrosine-protein kinase G-rich" evidence="18">
    <location>
        <begin position="378"/>
        <end position="459"/>
    </location>
</feature>
<dbReference type="InterPro" id="IPR027417">
    <property type="entry name" value="P-loop_NTPase"/>
</dbReference>
<dbReference type="SUPFAM" id="SSF52540">
    <property type="entry name" value="P-loop containing nucleoside triphosphate hydrolases"/>
    <property type="match status" value="1"/>
</dbReference>
<evidence type="ECO:0000256" key="15">
    <source>
        <dbReference type="SAM" id="Phobius"/>
    </source>
</evidence>
<dbReference type="CDD" id="cd05387">
    <property type="entry name" value="BY-kinase"/>
    <property type="match status" value="1"/>
</dbReference>
<keyword evidence="20" id="KW-1185">Reference proteome</keyword>
<keyword evidence="3" id="KW-1003">Cell membrane</keyword>
<feature type="coiled-coil region" evidence="14">
    <location>
        <begin position="280"/>
        <end position="307"/>
    </location>
</feature>
<evidence type="ECO:0000256" key="8">
    <source>
        <dbReference type="ARBA" id="ARBA00022777"/>
    </source>
</evidence>
<dbReference type="EMBL" id="JABERG010000002">
    <property type="protein sequence ID" value="NNH86611.1"/>
    <property type="molecule type" value="Genomic_DNA"/>
</dbReference>
<evidence type="ECO:0000256" key="6">
    <source>
        <dbReference type="ARBA" id="ARBA00022692"/>
    </source>
</evidence>
<keyword evidence="9" id="KW-0067">ATP-binding</keyword>
<dbReference type="GO" id="GO:0004715">
    <property type="term" value="F:non-membrane spanning protein tyrosine kinase activity"/>
    <property type="evidence" value="ECO:0007669"/>
    <property type="project" value="UniProtKB-EC"/>
</dbReference>
<dbReference type="InterPro" id="IPR032807">
    <property type="entry name" value="GNVR"/>
</dbReference>
<evidence type="ECO:0000256" key="14">
    <source>
        <dbReference type="SAM" id="Coils"/>
    </source>
</evidence>
<evidence type="ECO:0000259" key="18">
    <source>
        <dbReference type="Pfam" id="PF13807"/>
    </source>
</evidence>
<keyword evidence="12" id="KW-0829">Tyrosine-protein kinase</keyword>
<evidence type="ECO:0000256" key="10">
    <source>
        <dbReference type="ARBA" id="ARBA00022989"/>
    </source>
</evidence>
<evidence type="ECO:0000259" key="16">
    <source>
        <dbReference type="Pfam" id="PF02706"/>
    </source>
</evidence>
<evidence type="ECO:0000256" key="11">
    <source>
        <dbReference type="ARBA" id="ARBA00023136"/>
    </source>
</evidence>
<dbReference type="InterPro" id="IPR005702">
    <property type="entry name" value="Wzc-like_C"/>
</dbReference>
<dbReference type="Pfam" id="PF13807">
    <property type="entry name" value="GNVR"/>
    <property type="match status" value="1"/>
</dbReference>
<protein>
    <submittedName>
        <fullName evidence="19">Polysaccharide biosynthesis tyrosine autokinase</fullName>
        <ecNumber evidence="19">2.7.10.2</ecNumber>
    </submittedName>
</protein>
<dbReference type="InterPro" id="IPR003856">
    <property type="entry name" value="LPS_length_determ_N"/>
</dbReference>
<feature type="transmembrane region" description="Helical" evidence="15">
    <location>
        <begin position="21"/>
        <end position="43"/>
    </location>
</feature>
<dbReference type="Pfam" id="PF13614">
    <property type="entry name" value="AAA_31"/>
    <property type="match status" value="1"/>
</dbReference>
<feature type="transmembrane region" description="Helical" evidence="15">
    <location>
        <begin position="436"/>
        <end position="456"/>
    </location>
</feature>
<evidence type="ECO:0000256" key="12">
    <source>
        <dbReference type="ARBA" id="ARBA00023137"/>
    </source>
</evidence>
<dbReference type="NCBIfam" id="TIGR01007">
    <property type="entry name" value="eps_fam"/>
    <property type="match status" value="1"/>
</dbReference>
<dbReference type="InterPro" id="IPR050445">
    <property type="entry name" value="Bact_polysacc_biosynth/exp"/>
</dbReference>
<keyword evidence="11 15" id="KW-0472">Membrane</keyword>
<reference evidence="19 20" key="1">
    <citation type="submission" date="2020-04" db="EMBL/GenBank/DDBJ databases">
        <title>Acinetobacter Taxon 24.</title>
        <authorList>
            <person name="Nemec A."/>
            <person name="Radolfova-Krizova L."/>
            <person name="Higgins P.G."/>
            <person name="Spanelova P."/>
        </authorList>
    </citation>
    <scope>NUCLEOTIDE SEQUENCE [LARGE SCALE GENOMIC DNA]</scope>
    <source>
        <strain evidence="19 20">ANC 4279</strain>
    </source>
</reference>
<feature type="domain" description="Polysaccharide chain length determinant N-terminal" evidence="16">
    <location>
        <begin position="12"/>
        <end position="102"/>
    </location>
</feature>
<organism evidence="19 20">
    <name type="scientific">Acinetobacter terrae</name>
    <dbReference type="NCBI Taxonomy" id="2731247"/>
    <lineage>
        <taxon>Bacteria</taxon>
        <taxon>Pseudomonadati</taxon>
        <taxon>Pseudomonadota</taxon>
        <taxon>Gammaproteobacteria</taxon>
        <taxon>Moraxellales</taxon>
        <taxon>Moraxellaceae</taxon>
        <taxon>Acinetobacter</taxon>
        <taxon>Acinetobacter Taxon 24</taxon>
    </lineage>
</organism>
<proteinExistence type="inferred from homology"/>
<evidence type="ECO:0000313" key="20">
    <source>
        <dbReference type="Proteomes" id="UP000546536"/>
    </source>
</evidence>
<comment type="caution">
    <text evidence="19">The sequence shown here is derived from an EMBL/GenBank/DDBJ whole genome shotgun (WGS) entry which is preliminary data.</text>
</comment>
<keyword evidence="5 19" id="KW-0808">Transferase</keyword>
<feature type="domain" description="AAA" evidence="17">
    <location>
        <begin position="536"/>
        <end position="694"/>
    </location>
</feature>
<keyword evidence="14" id="KW-0175">Coiled coil</keyword>
<comment type="catalytic activity">
    <reaction evidence="13">
        <text>L-tyrosyl-[protein] + ATP = O-phospho-L-tyrosyl-[protein] + ADP + H(+)</text>
        <dbReference type="Rhea" id="RHEA:10596"/>
        <dbReference type="Rhea" id="RHEA-COMP:10136"/>
        <dbReference type="Rhea" id="RHEA-COMP:20101"/>
        <dbReference type="ChEBI" id="CHEBI:15378"/>
        <dbReference type="ChEBI" id="CHEBI:30616"/>
        <dbReference type="ChEBI" id="CHEBI:46858"/>
        <dbReference type="ChEBI" id="CHEBI:61978"/>
        <dbReference type="ChEBI" id="CHEBI:456216"/>
    </reaction>
</comment>
<accession>A0ABX1UZ16</accession>
<keyword evidence="10 15" id="KW-1133">Transmembrane helix</keyword>
<dbReference type="InterPro" id="IPR025669">
    <property type="entry name" value="AAA_dom"/>
</dbReference>
<comment type="similarity">
    <text evidence="2">Belongs to the etk/wzc family.</text>
</comment>
<dbReference type="EC" id="2.7.10.2" evidence="19"/>
<dbReference type="PANTHER" id="PTHR32309">
    <property type="entry name" value="TYROSINE-PROTEIN KINASE"/>
    <property type="match status" value="1"/>
</dbReference>
<evidence type="ECO:0000256" key="3">
    <source>
        <dbReference type="ARBA" id="ARBA00022475"/>
    </source>
</evidence>
<evidence type="ECO:0000256" key="5">
    <source>
        <dbReference type="ARBA" id="ARBA00022679"/>
    </source>
</evidence>
<evidence type="ECO:0000256" key="13">
    <source>
        <dbReference type="ARBA" id="ARBA00053015"/>
    </source>
</evidence>
<dbReference type="Gene3D" id="3.40.50.300">
    <property type="entry name" value="P-loop containing nucleotide triphosphate hydrolases"/>
    <property type="match status" value="1"/>
</dbReference>
<evidence type="ECO:0000256" key="2">
    <source>
        <dbReference type="ARBA" id="ARBA00008883"/>
    </source>
</evidence>
<dbReference type="PANTHER" id="PTHR32309:SF32">
    <property type="entry name" value="TYROSINE-PROTEIN KINASE ETK-RELATED"/>
    <property type="match status" value="1"/>
</dbReference>
<evidence type="ECO:0000313" key="19">
    <source>
        <dbReference type="EMBL" id="NNH86611.1"/>
    </source>
</evidence>
<evidence type="ECO:0000256" key="4">
    <source>
        <dbReference type="ARBA" id="ARBA00022519"/>
    </source>
</evidence>
<evidence type="ECO:0000256" key="1">
    <source>
        <dbReference type="ARBA" id="ARBA00004429"/>
    </source>
</evidence>
<dbReference type="Proteomes" id="UP000546536">
    <property type="component" value="Unassembled WGS sequence"/>
</dbReference>
<keyword evidence="6 15" id="KW-0812">Transmembrane</keyword>
<keyword evidence="7" id="KW-0547">Nucleotide-binding</keyword>
<comment type="subcellular location">
    <subcellularLocation>
        <location evidence="1">Cell inner membrane</location>
        <topology evidence="1">Multi-pass membrane protein</topology>
    </subcellularLocation>
</comment>
<evidence type="ECO:0000256" key="7">
    <source>
        <dbReference type="ARBA" id="ARBA00022741"/>
    </source>
</evidence>
<gene>
    <name evidence="19" type="ORF">HLH13_02560</name>
</gene>
<evidence type="ECO:0000259" key="17">
    <source>
        <dbReference type="Pfam" id="PF13614"/>
    </source>
</evidence>
<evidence type="ECO:0000256" key="9">
    <source>
        <dbReference type="ARBA" id="ARBA00022840"/>
    </source>
</evidence>
<keyword evidence="4" id="KW-0997">Cell inner membrane</keyword>